<accession>A0ACB7IIE4</accession>
<gene>
    <name evidence="1" type="ORF">CCMSSC00406_0010420</name>
</gene>
<proteinExistence type="predicted"/>
<name>A0ACB7IIE4_PLECO</name>
<evidence type="ECO:0000313" key="2">
    <source>
        <dbReference type="Proteomes" id="UP000824881"/>
    </source>
</evidence>
<evidence type="ECO:0000313" key="1">
    <source>
        <dbReference type="EMBL" id="KAG9218003.1"/>
    </source>
</evidence>
<dbReference type="EMBL" id="WQMT02000010">
    <property type="protein sequence ID" value="KAG9218003.1"/>
    <property type="molecule type" value="Genomic_DNA"/>
</dbReference>
<comment type="caution">
    <text evidence="1">The sequence shown here is derived from an EMBL/GenBank/DDBJ whole genome shotgun (WGS) entry which is preliminary data.</text>
</comment>
<keyword evidence="2" id="KW-1185">Reference proteome</keyword>
<organism evidence="1 2">
    <name type="scientific">Pleurotus cornucopiae</name>
    <name type="common">Cornucopia mushroom</name>
    <dbReference type="NCBI Taxonomy" id="5321"/>
    <lineage>
        <taxon>Eukaryota</taxon>
        <taxon>Fungi</taxon>
        <taxon>Dikarya</taxon>
        <taxon>Basidiomycota</taxon>
        <taxon>Agaricomycotina</taxon>
        <taxon>Agaricomycetes</taxon>
        <taxon>Agaricomycetidae</taxon>
        <taxon>Agaricales</taxon>
        <taxon>Pleurotineae</taxon>
        <taxon>Pleurotaceae</taxon>
        <taxon>Pleurotus</taxon>
    </lineage>
</organism>
<dbReference type="Proteomes" id="UP000824881">
    <property type="component" value="Unassembled WGS sequence"/>
</dbReference>
<reference evidence="1 2" key="1">
    <citation type="journal article" date="2021" name="Appl. Environ. Microbiol.">
        <title>Genetic linkage and physical mapping for an oyster mushroom Pleurotus cornucopiae and QTL analysis for the trait cap color.</title>
        <authorList>
            <person name="Zhang Y."/>
            <person name="Gao W."/>
            <person name="Sonnenberg A."/>
            <person name="Chen Q."/>
            <person name="Zhang J."/>
            <person name="Huang C."/>
        </authorList>
    </citation>
    <scope>NUCLEOTIDE SEQUENCE [LARGE SCALE GENOMIC DNA]</scope>
    <source>
        <strain evidence="1">CCMSSC00406</strain>
    </source>
</reference>
<protein>
    <submittedName>
        <fullName evidence="1">Uncharacterized protein</fullName>
    </submittedName>
</protein>
<sequence length="269" mass="31562">MLPKWLSTKPYLSLRSKVDDGDDKEGLLPQDNSSEDALIHRTSPTRPPSRRLWYIIIAQTCALMALLTVLANNLHDTLEEKWLYSPAQDVISHKYYTFFNGFEDDISPFQSPPSTELDARWEDLYNFGISRIPRSQAARLPNRTEEIPGDEGNFIVELDVFHEIHCLNRIRKALYPDHYPEMRMDDPKNEEHISHCLDSIRQSLMCSSDVSTIVWQWNETFHQAFPKGNVVHRCRDFEKIKEWALERRTKEKYNTSRHVESDLVIPILY</sequence>